<evidence type="ECO:0000313" key="2">
    <source>
        <dbReference type="Proteomes" id="UP001081283"/>
    </source>
</evidence>
<gene>
    <name evidence="1" type="ORF">OEG82_16695</name>
</gene>
<accession>A0ABT3YIJ6</accession>
<comment type="caution">
    <text evidence="1">The sequence shown here is derived from an EMBL/GenBank/DDBJ whole genome shotgun (WGS) entry which is preliminary data.</text>
</comment>
<name>A0ABT3YIJ6_9HYPH</name>
<evidence type="ECO:0000313" key="1">
    <source>
        <dbReference type="EMBL" id="MCY0095643.1"/>
    </source>
</evidence>
<dbReference type="Pfam" id="PF16264">
    <property type="entry name" value="SatD"/>
    <property type="match status" value="1"/>
</dbReference>
<keyword evidence="2" id="KW-1185">Reference proteome</keyword>
<organism evidence="1 2">
    <name type="scientific">Hoeflea ulvae</name>
    <dbReference type="NCBI Taxonomy" id="2983764"/>
    <lineage>
        <taxon>Bacteria</taxon>
        <taxon>Pseudomonadati</taxon>
        <taxon>Pseudomonadota</taxon>
        <taxon>Alphaproteobacteria</taxon>
        <taxon>Hyphomicrobiales</taxon>
        <taxon>Rhizobiaceae</taxon>
        <taxon>Hoeflea</taxon>
    </lineage>
</organism>
<dbReference type="EMBL" id="JAOVZQ010000001">
    <property type="protein sequence ID" value="MCY0095643.1"/>
    <property type="molecule type" value="Genomic_DNA"/>
</dbReference>
<proteinExistence type="predicted"/>
<dbReference type="InterPro" id="IPR032580">
    <property type="entry name" value="SatD"/>
</dbReference>
<reference evidence="1" key="1">
    <citation type="submission" date="2022-10" db="EMBL/GenBank/DDBJ databases">
        <title>Hoeflea sp. J2-29, isolated from marine algae.</title>
        <authorList>
            <person name="Kristyanto S."/>
            <person name="Kim J.M."/>
            <person name="Jeon C.O."/>
        </authorList>
    </citation>
    <scope>NUCLEOTIDE SEQUENCE</scope>
    <source>
        <strain evidence="1">J2-29</strain>
    </source>
</reference>
<dbReference type="Proteomes" id="UP001081283">
    <property type="component" value="Unassembled WGS sequence"/>
</dbReference>
<dbReference type="RefSeq" id="WP_267613523.1">
    <property type="nucleotide sequence ID" value="NZ_JAOVZQ010000001.1"/>
</dbReference>
<protein>
    <submittedName>
        <fullName evidence="1">SatD family protein</fullName>
    </submittedName>
</protein>
<sequence>MTHSTSSFAVLMGDLVGSERHANPKTLHAHFNAAIDRQNEVLAADMVSPLTITLGDEFQGLLSSLVAAAQAAREIRFELMRKNIDCRFVIGSIDLKTQVNHERAWNMMGPGFAAARARLSEKRSPSRYRFSIQQDALLETMLEASGASLTTIERRWSEAQREDIIKLLEGASVAEIARARNVSVHNVYKVRSAGDFDLYVIQWDAIQKALAELDRRYELPGADKWCTHSFTPA</sequence>